<evidence type="ECO:0000313" key="2">
    <source>
        <dbReference type="Proteomes" id="UP000299102"/>
    </source>
</evidence>
<organism evidence="1 2">
    <name type="scientific">Eumeta variegata</name>
    <name type="common">Bagworm moth</name>
    <name type="synonym">Eumeta japonica</name>
    <dbReference type="NCBI Taxonomy" id="151549"/>
    <lineage>
        <taxon>Eukaryota</taxon>
        <taxon>Metazoa</taxon>
        <taxon>Ecdysozoa</taxon>
        <taxon>Arthropoda</taxon>
        <taxon>Hexapoda</taxon>
        <taxon>Insecta</taxon>
        <taxon>Pterygota</taxon>
        <taxon>Neoptera</taxon>
        <taxon>Endopterygota</taxon>
        <taxon>Lepidoptera</taxon>
        <taxon>Glossata</taxon>
        <taxon>Ditrysia</taxon>
        <taxon>Tineoidea</taxon>
        <taxon>Psychidae</taxon>
        <taxon>Oiketicinae</taxon>
        <taxon>Eumeta</taxon>
    </lineage>
</organism>
<protein>
    <submittedName>
        <fullName evidence="1">Uncharacterized protein</fullName>
    </submittedName>
</protein>
<reference evidence="1 2" key="1">
    <citation type="journal article" date="2019" name="Commun. Biol.">
        <title>The bagworm genome reveals a unique fibroin gene that provides high tensile strength.</title>
        <authorList>
            <person name="Kono N."/>
            <person name="Nakamura H."/>
            <person name="Ohtoshi R."/>
            <person name="Tomita M."/>
            <person name="Numata K."/>
            <person name="Arakawa K."/>
        </authorList>
    </citation>
    <scope>NUCLEOTIDE SEQUENCE [LARGE SCALE GENOMIC DNA]</scope>
</reference>
<sequence>MRQANATLTGSQTPRMRIERAERDVYRAMTHAAVAPTCSAVHINNSLAALPSFPSVGAFHPVTSLFSPFGPHESVFIADIIECEHLEPLKPDKQSESGWKKDCSGLPKEGMDMEWTASHQMDRKKIMVSLRHPKRLVASGAPFRAGARDGGHGPMTSPERVFALSPIIRSDLLRRGATRPRRLAGRLFASENGIYGCEREFFFLFST</sequence>
<name>A0A4C1U9J4_EUMVA</name>
<gene>
    <name evidence="1" type="ORF">EVAR_84806_1</name>
</gene>
<proteinExistence type="predicted"/>
<evidence type="ECO:0000313" key="1">
    <source>
        <dbReference type="EMBL" id="GBP22566.1"/>
    </source>
</evidence>
<dbReference type="AlphaFoldDB" id="A0A4C1U9J4"/>
<dbReference type="EMBL" id="BGZK01000141">
    <property type="protein sequence ID" value="GBP22566.1"/>
    <property type="molecule type" value="Genomic_DNA"/>
</dbReference>
<keyword evidence="2" id="KW-1185">Reference proteome</keyword>
<comment type="caution">
    <text evidence="1">The sequence shown here is derived from an EMBL/GenBank/DDBJ whole genome shotgun (WGS) entry which is preliminary data.</text>
</comment>
<dbReference type="Proteomes" id="UP000299102">
    <property type="component" value="Unassembled WGS sequence"/>
</dbReference>
<accession>A0A4C1U9J4</accession>